<dbReference type="Gene3D" id="1.10.150.240">
    <property type="entry name" value="Putative phosphatase, domain 2"/>
    <property type="match status" value="1"/>
</dbReference>
<evidence type="ECO:0000313" key="1">
    <source>
        <dbReference type="EMBL" id="MPM69545.1"/>
    </source>
</evidence>
<dbReference type="InterPro" id="IPR023198">
    <property type="entry name" value="PGP-like_dom2"/>
</dbReference>
<dbReference type="EC" id="3.1.3.18" evidence="1"/>
<dbReference type="InterPro" id="IPR023214">
    <property type="entry name" value="HAD_sf"/>
</dbReference>
<dbReference type="SFLD" id="SFLDG01129">
    <property type="entry name" value="C1.5:_HAD__Beta-PGM__Phosphata"/>
    <property type="match status" value="1"/>
</dbReference>
<dbReference type="InterPro" id="IPR036412">
    <property type="entry name" value="HAD-like_sf"/>
</dbReference>
<dbReference type="SUPFAM" id="SSF56784">
    <property type="entry name" value="HAD-like"/>
    <property type="match status" value="1"/>
</dbReference>
<gene>
    <name evidence="1" type="primary">gph_55</name>
    <name evidence="1" type="ORF">SDC9_116490</name>
</gene>
<comment type="caution">
    <text evidence="1">The sequence shown here is derived from an EMBL/GenBank/DDBJ whole genome shotgun (WGS) entry which is preliminary data.</text>
</comment>
<dbReference type="PANTHER" id="PTHR43434">
    <property type="entry name" value="PHOSPHOGLYCOLATE PHOSPHATASE"/>
    <property type="match status" value="1"/>
</dbReference>
<keyword evidence="1" id="KW-0378">Hydrolase</keyword>
<reference evidence="1" key="1">
    <citation type="submission" date="2019-08" db="EMBL/GenBank/DDBJ databases">
        <authorList>
            <person name="Kucharzyk K."/>
            <person name="Murdoch R.W."/>
            <person name="Higgins S."/>
            <person name="Loffler F."/>
        </authorList>
    </citation>
    <scope>NUCLEOTIDE SEQUENCE</scope>
</reference>
<dbReference type="PANTHER" id="PTHR43434:SF1">
    <property type="entry name" value="PHOSPHOGLYCOLATE PHOSPHATASE"/>
    <property type="match status" value="1"/>
</dbReference>
<accession>A0A645BWB9</accession>
<name>A0A645BWB9_9ZZZZ</name>
<dbReference type="AlphaFoldDB" id="A0A645BWB9"/>
<dbReference type="GO" id="GO:0006281">
    <property type="term" value="P:DNA repair"/>
    <property type="evidence" value="ECO:0007669"/>
    <property type="project" value="TreeGrafter"/>
</dbReference>
<dbReference type="EMBL" id="VSSQ01022939">
    <property type="protein sequence ID" value="MPM69545.1"/>
    <property type="molecule type" value="Genomic_DNA"/>
</dbReference>
<dbReference type="SFLD" id="SFLDS00003">
    <property type="entry name" value="Haloacid_Dehalogenase"/>
    <property type="match status" value="1"/>
</dbReference>
<dbReference type="Pfam" id="PF13419">
    <property type="entry name" value="HAD_2"/>
    <property type="match status" value="1"/>
</dbReference>
<organism evidence="1">
    <name type="scientific">bioreactor metagenome</name>
    <dbReference type="NCBI Taxonomy" id="1076179"/>
    <lineage>
        <taxon>unclassified sequences</taxon>
        <taxon>metagenomes</taxon>
        <taxon>ecological metagenomes</taxon>
    </lineage>
</organism>
<dbReference type="InterPro" id="IPR041492">
    <property type="entry name" value="HAD_2"/>
</dbReference>
<dbReference type="InterPro" id="IPR050155">
    <property type="entry name" value="HAD-like_hydrolase_sf"/>
</dbReference>
<dbReference type="Gene3D" id="3.40.50.1000">
    <property type="entry name" value="HAD superfamily/HAD-like"/>
    <property type="match status" value="1"/>
</dbReference>
<sequence length="210" mass="24082">MTNPDSLIFDMDGTLWDNVDSYVIVWNKGLEINGYRSRVTRDDLLGLMGKEARVMLDAVLPSASRAAQDELFDEVVRQYHLLVPVMKPHIYEGVYEGLEKLSKKYPLFLLSNCEKGGLVNFMKHTGTAHLFTDYMEHGENLKPKSFNMKLLKERNNLQFPLYIGDTDSDSKASSEADVPFVFVTYGFGKTDKYTYTFDSFPQLVEFFLNI</sequence>
<proteinExistence type="predicted"/>
<protein>
    <submittedName>
        <fullName evidence="1">Phosphoglycolate phosphatase</fullName>
        <ecNumber evidence="1">3.1.3.18</ecNumber>
    </submittedName>
</protein>
<dbReference type="GO" id="GO:0008967">
    <property type="term" value="F:phosphoglycolate phosphatase activity"/>
    <property type="evidence" value="ECO:0007669"/>
    <property type="project" value="UniProtKB-EC"/>
</dbReference>